<reference evidence="3 4" key="1">
    <citation type="submission" date="2020-06" db="EMBL/GenBank/DDBJ databases">
        <title>Whole-genome sequencing of blaNDM-5 positive Escherichia coli isolated from a Japanese patient with no history of travel abroad.</title>
        <authorList>
            <person name="Ito Y."/>
            <person name="Aoki K."/>
            <person name="Nakayama N."/>
            <person name="Ohtsuka M."/>
            <person name="Ota M."/>
            <person name="Kaneko N."/>
            <person name="Yoshida M."/>
            <person name="Ishii Y."/>
            <person name="Tateda K."/>
            <person name="Matsuse H."/>
        </authorList>
    </citation>
    <scope>NUCLEOTIDE SEQUENCE [LARGE SCALE GENOMIC DNA]</scope>
    <source>
        <strain evidence="3 4">TUM18780</strain>
    </source>
</reference>
<dbReference type="InterPro" id="IPR032806">
    <property type="entry name" value="YbfD_N"/>
</dbReference>
<evidence type="ECO:0000313" key="3">
    <source>
        <dbReference type="EMBL" id="BCG38374.1"/>
    </source>
</evidence>
<feature type="domain" description="H repeat-associated protein N-terminal" evidence="2">
    <location>
        <begin position="8"/>
        <end position="94"/>
    </location>
</feature>
<comment type="similarity">
    <text evidence="1">Belongs to the transposase 11 family.</text>
</comment>
<dbReference type="Pfam" id="PF13808">
    <property type="entry name" value="DDE_Tnp_1_assoc"/>
    <property type="match status" value="1"/>
</dbReference>
<evidence type="ECO:0000256" key="1">
    <source>
        <dbReference type="ARBA" id="ARBA00010075"/>
    </source>
</evidence>
<accession>A0ABC8E431</accession>
<dbReference type="InterPro" id="IPR051698">
    <property type="entry name" value="Transposase_11-like"/>
</dbReference>
<dbReference type="Proteomes" id="UP000509260">
    <property type="component" value="Chromosome"/>
</dbReference>
<organism evidence="3 4">
    <name type="scientific">Escherichia coli</name>
    <dbReference type="NCBI Taxonomy" id="562"/>
    <lineage>
        <taxon>Bacteria</taxon>
        <taxon>Pseudomonadati</taxon>
        <taxon>Pseudomonadota</taxon>
        <taxon>Gammaproteobacteria</taxon>
        <taxon>Enterobacterales</taxon>
        <taxon>Enterobacteriaceae</taxon>
        <taxon>Escherichia</taxon>
    </lineage>
</organism>
<evidence type="ECO:0000313" key="4">
    <source>
        <dbReference type="Proteomes" id="UP000509260"/>
    </source>
</evidence>
<dbReference type="PANTHER" id="PTHR30298">
    <property type="entry name" value="H REPEAT-ASSOCIATED PREDICTED TRANSPOSASE"/>
    <property type="match status" value="1"/>
</dbReference>
<dbReference type="PANTHER" id="PTHR30298:SF0">
    <property type="entry name" value="PROTEIN YBFL-RELATED"/>
    <property type="match status" value="1"/>
</dbReference>
<proteinExistence type="inferred from homology"/>
<dbReference type="InterPro" id="IPR047647">
    <property type="entry name" value="ISAs1_transpos"/>
</dbReference>
<protein>
    <recommendedName>
        <fullName evidence="2">H repeat-associated protein N-terminal domain-containing protein</fullName>
    </recommendedName>
</protein>
<dbReference type="EMBL" id="AP023197">
    <property type="protein sequence ID" value="BCG38374.1"/>
    <property type="molecule type" value="Genomic_DNA"/>
</dbReference>
<name>A0ABC8E431_ECOLX</name>
<gene>
    <name evidence="3" type="ORF">TUM18780_35360</name>
</gene>
<evidence type="ECO:0000259" key="2">
    <source>
        <dbReference type="Pfam" id="PF13808"/>
    </source>
</evidence>
<dbReference type="AlphaFoldDB" id="A0ABC8E431"/>
<dbReference type="NCBIfam" id="NF033564">
    <property type="entry name" value="transpos_ISAs1"/>
    <property type="match status" value="1"/>
</dbReference>
<sequence>MELKKLMEHISIIPDYRQAWNVEHKLSDILLLTICAVISGAEGWEDIEGFGETHLDFLKQYGDFENGMPVHDTIARVVSCISPAKFHECFINWMRDCHSSNDKDVIAIDGKALPHSYDKSGRRRAGFRSLTPTLPGPKHSPHSPQPKLIRISPCRKLIAIFP</sequence>